<keyword evidence="3" id="KW-1185">Reference proteome</keyword>
<comment type="caution">
    <text evidence="2">The sequence shown here is derived from an EMBL/GenBank/DDBJ whole genome shotgun (WGS) entry which is preliminary data.</text>
</comment>
<evidence type="ECO:0000256" key="1">
    <source>
        <dbReference type="SAM" id="Phobius"/>
    </source>
</evidence>
<name>A0ABV1HTR8_9FIRM</name>
<keyword evidence="1" id="KW-0812">Transmembrane</keyword>
<proteinExistence type="predicted"/>
<evidence type="ECO:0000313" key="3">
    <source>
        <dbReference type="Proteomes" id="UP001478133"/>
    </source>
</evidence>
<keyword evidence="1" id="KW-0472">Membrane</keyword>
<accession>A0ABV1HTR8</accession>
<protein>
    <submittedName>
        <fullName evidence="2">Uncharacterized protein</fullName>
    </submittedName>
</protein>
<dbReference type="RefSeq" id="WP_022505188.1">
    <property type="nucleotide sequence ID" value="NZ_JBBMEY010000017.1"/>
</dbReference>
<reference evidence="2 3" key="1">
    <citation type="submission" date="2024-03" db="EMBL/GenBank/DDBJ databases">
        <title>Human intestinal bacterial collection.</title>
        <authorList>
            <person name="Pauvert C."/>
            <person name="Hitch T.C.A."/>
            <person name="Clavel T."/>
        </authorList>
    </citation>
    <scope>NUCLEOTIDE SEQUENCE [LARGE SCALE GENOMIC DNA]</scope>
    <source>
        <strain evidence="2 3">CLA-AP-H18</strain>
    </source>
</reference>
<keyword evidence="1" id="KW-1133">Transmembrane helix</keyword>
<sequence>MSNNGFNNDFNNDFMNYQICNSDIHSPTGKYKKKHFNSLGSIILLIIGIILAVALIFGYENSVNERKARDNEYSQFYKSHTIPTTTTYDDYTVNDNYNSYNSNYSYGRKNSNSYNDDEYNVKSYSDSDDFYEDHYDDFDDFEDADDYYEDHID</sequence>
<gene>
    <name evidence="2" type="ORF">ABFO16_05650</name>
</gene>
<dbReference type="EMBL" id="JBBMFI010000016">
    <property type="protein sequence ID" value="MEQ2565717.1"/>
    <property type="molecule type" value="Genomic_DNA"/>
</dbReference>
<evidence type="ECO:0000313" key="2">
    <source>
        <dbReference type="EMBL" id="MEQ2565717.1"/>
    </source>
</evidence>
<organism evidence="2 3">
    <name type="scientific">Ruminococcoides intestinihominis</name>
    <dbReference type="NCBI Taxonomy" id="3133161"/>
    <lineage>
        <taxon>Bacteria</taxon>
        <taxon>Bacillati</taxon>
        <taxon>Bacillota</taxon>
        <taxon>Clostridia</taxon>
        <taxon>Eubacteriales</taxon>
        <taxon>Oscillospiraceae</taxon>
        <taxon>Ruminococcoides</taxon>
    </lineage>
</organism>
<feature type="transmembrane region" description="Helical" evidence="1">
    <location>
        <begin position="39"/>
        <end position="59"/>
    </location>
</feature>
<dbReference type="Proteomes" id="UP001478133">
    <property type="component" value="Unassembled WGS sequence"/>
</dbReference>